<dbReference type="Proteomes" id="UP000830671">
    <property type="component" value="Chromosome 8"/>
</dbReference>
<name>A0A9Q8T595_9PEZI</name>
<proteinExistence type="predicted"/>
<evidence type="ECO:0000256" key="1">
    <source>
        <dbReference type="SAM" id="Phobius"/>
    </source>
</evidence>
<keyword evidence="3" id="KW-1185">Reference proteome</keyword>
<dbReference type="EMBL" id="CP019480">
    <property type="protein sequence ID" value="UQC89549.1"/>
    <property type="molecule type" value="Genomic_DNA"/>
</dbReference>
<dbReference type="RefSeq" id="XP_049151150.1">
    <property type="nucleotide sequence ID" value="XM_049294004.1"/>
</dbReference>
<accession>A0A9Q8T595</accession>
<sequence>MVDNMELGRNDLTRDFQTVVAKVILPFRFRSAVHGNWVDATRIAGAEPYDVQSFEDIYPHIPTVGPDSSSKVNEQSQLHSSTTERNMGYRTIGIFINKPEHNSSGVERWAHNPEVPGSKPGCANKSFAIYGNLFLLSEILCFLLFWLEKQRRVAATCIQYLQFH</sequence>
<dbReference type="AlphaFoldDB" id="A0A9Q8T595"/>
<feature type="transmembrane region" description="Helical" evidence="1">
    <location>
        <begin position="127"/>
        <end position="147"/>
    </location>
</feature>
<evidence type="ECO:0000313" key="3">
    <source>
        <dbReference type="Proteomes" id="UP000830671"/>
    </source>
</evidence>
<evidence type="ECO:0000313" key="2">
    <source>
        <dbReference type="EMBL" id="UQC89549.1"/>
    </source>
</evidence>
<keyword evidence="1" id="KW-1133">Transmembrane helix</keyword>
<protein>
    <submittedName>
        <fullName evidence="2">Uncharacterized protein</fullName>
    </submittedName>
</protein>
<dbReference type="GeneID" id="73349014"/>
<reference evidence="2" key="1">
    <citation type="journal article" date="2021" name="Mol. Plant Microbe Interact.">
        <title>Complete Genome Sequence of the Plant-Pathogenic Fungus Colletotrichum lupini.</title>
        <authorList>
            <person name="Baroncelli R."/>
            <person name="Pensec F."/>
            <person name="Da Lio D."/>
            <person name="Boufleur T."/>
            <person name="Vicente I."/>
            <person name="Sarrocco S."/>
            <person name="Picot A."/>
            <person name="Baraldi E."/>
            <person name="Sukno S."/>
            <person name="Thon M."/>
            <person name="Le Floch G."/>
        </authorList>
    </citation>
    <scope>NUCLEOTIDE SEQUENCE</scope>
    <source>
        <strain evidence="2">IMI 504893</strain>
    </source>
</reference>
<dbReference type="KEGG" id="clup:CLUP02_15080"/>
<organism evidence="2 3">
    <name type="scientific">Colletotrichum lupini</name>
    <dbReference type="NCBI Taxonomy" id="145971"/>
    <lineage>
        <taxon>Eukaryota</taxon>
        <taxon>Fungi</taxon>
        <taxon>Dikarya</taxon>
        <taxon>Ascomycota</taxon>
        <taxon>Pezizomycotina</taxon>
        <taxon>Sordariomycetes</taxon>
        <taxon>Hypocreomycetidae</taxon>
        <taxon>Glomerellales</taxon>
        <taxon>Glomerellaceae</taxon>
        <taxon>Colletotrichum</taxon>
        <taxon>Colletotrichum acutatum species complex</taxon>
    </lineage>
</organism>
<gene>
    <name evidence="2" type="ORF">CLUP02_15080</name>
</gene>
<keyword evidence="1" id="KW-0472">Membrane</keyword>
<keyword evidence="1" id="KW-0812">Transmembrane</keyword>